<dbReference type="InterPro" id="IPR018114">
    <property type="entry name" value="TRYPSIN_HIS"/>
</dbReference>
<feature type="domain" description="Peptidase S1" evidence="3">
    <location>
        <begin position="298"/>
        <end position="476"/>
    </location>
</feature>
<dbReference type="GO" id="GO:0004252">
    <property type="term" value="F:serine-type endopeptidase activity"/>
    <property type="evidence" value="ECO:0007669"/>
    <property type="project" value="InterPro"/>
</dbReference>
<gene>
    <name evidence="4" type="primary">Testisin</name>
    <name evidence="4" type="ORF">Cadr_000030790</name>
</gene>
<dbReference type="InterPro" id="IPR001254">
    <property type="entry name" value="Trypsin_dom"/>
</dbReference>
<dbReference type="FunFam" id="2.40.10.10:FF:000068">
    <property type="entry name" value="transmembrane protease serine 2"/>
    <property type="match status" value="1"/>
</dbReference>
<keyword evidence="5" id="KW-1185">Reference proteome</keyword>
<feature type="region of interest" description="Disordered" evidence="2">
    <location>
        <begin position="272"/>
        <end position="292"/>
    </location>
</feature>
<dbReference type="CDD" id="cd00190">
    <property type="entry name" value="Tryp_SPc"/>
    <property type="match status" value="2"/>
</dbReference>
<protein>
    <submittedName>
        <fullName evidence="4">Testisin</fullName>
    </submittedName>
</protein>
<dbReference type="SMART" id="SM00020">
    <property type="entry name" value="Tryp_SPc"/>
    <property type="match status" value="2"/>
</dbReference>
<dbReference type="SUPFAM" id="SSF50494">
    <property type="entry name" value="Trypsin-like serine proteases"/>
    <property type="match status" value="2"/>
</dbReference>
<feature type="domain" description="Peptidase S1" evidence="3">
    <location>
        <begin position="53"/>
        <end position="278"/>
    </location>
</feature>
<accession>A0A5N4BYU6</accession>
<reference evidence="4 5" key="1">
    <citation type="journal article" date="2019" name="Mol. Ecol. Resour.">
        <title>Improving Illumina assemblies with Hi-C and long reads: an example with the North African dromedary.</title>
        <authorList>
            <person name="Elbers J.P."/>
            <person name="Rogers M.F."/>
            <person name="Perelman P.L."/>
            <person name="Proskuryakova A.A."/>
            <person name="Serdyukova N.A."/>
            <person name="Johnson W.E."/>
            <person name="Horin P."/>
            <person name="Corander J."/>
            <person name="Murphy D."/>
            <person name="Burger P.A."/>
        </authorList>
    </citation>
    <scope>NUCLEOTIDE SEQUENCE [LARGE SCALE GENOMIC DNA]</scope>
    <source>
        <strain evidence="4">Drom800</strain>
        <tissue evidence="4">Blood</tissue>
    </source>
</reference>
<dbReference type="GO" id="GO:0006508">
    <property type="term" value="P:proteolysis"/>
    <property type="evidence" value="ECO:0007669"/>
    <property type="project" value="InterPro"/>
</dbReference>
<dbReference type="InterPro" id="IPR009003">
    <property type="entry name" value="Peptidase_S1_PA"/>
</dbReference>
<evidence type="ECO:0000256" key="1">
    <source>
        <dbReference type="ARBA" id="ARBA00023157"/>
    </source>
</evidence>
<dbReference type="PROSITE" id="PS00134">
    <property type="entry name" value="TRYPSIN_HIS"/>
    <property type="match status" value="1"/>
</dbReference>
<dbReference type="EMBL" id="JWIN03000071">
    <property type="protein sequence ID" value="KAB1251786.1"/>
    <property type="molecule type" value="Genomic_DNA"/>
</dbReference>
<evidence type="ECO:0000313" key="4">
    <source>
        <dbReference type="EMBL" id="KAB1251786.1"/>
    </source>
</evidence>
<evidence type="ECO:0000313" key="5">
    <source>
        <dbReference type="Proteomes" id="UP000299084"/>
    </source>
</evidence>
<organism evidence="4 5">
    <name type="scientific">Camelus dromedarius</name>
    <name type="common">Dromedary</name>
    <name type="synonym">Arabian camel</name>
    <dbReference type="NCBI Taxonomy" id="9838"/>
    <lineage>
        <taxon>Eukaryota</taxon>
        <taxon>Metazoa</taxon>
        <taxon>Chordata</taxon>
        <taxon>Craniata</taxon>
        <taxon>Vertebrata</taxon>
        <taxon>Euteleostomi</taxon>
        <taxon>Mammalia</taxon>
        <taxon>Eutheria</taxon>
        <taxon>Laurasiatheria</taxon>
        <taxon>Artiodactyla</taxon>
        <taxon>Tylopoda</taxon>
        <taxon>Camelidae</taxon>
        <taxon>Camelus</taxon>
    </lineage>
</organism>
<comment type="caution">
    <text evidence="4">The sequence shown here is derived from an EMBL/GenBank/DDBJ whole genome shotgun (WGS) entry which is preliminary data.</text>
</comment>
<dbReference type="PANTHER" id="PTHR24253:SF79">
    <property type="entry name" value="SERINE PROTEASE 41"/>
    <property type="match status" value="1"/>
</dbReference>
<dbReference type="Pfam" id="PF00089">
    <property type="entry name" value="Trypsin"/>
    <property type="match status" value="2"/>
</dbReference>
<dbReference type="PANTHER" id="PTHR24253">
    <property type="entry name" value="TRANSMEMBRANE PROTEASE SERINE"/>
    <property type="match status" value="1"/>
</dbReference>
<dbReference type="InterPro" id="IPR001314">
    <property type="entry name" value="Peptidase_S1A"/>
</dbReference>
<dbReference type="Gene3D" id="2.40.10.10">
    <property type="entry name" value="Trypsin-like serine proteases"/>
    <property type="match status" value="3"/>
</dbReference>
<evidence type="ECO:0000256" key="2">
    <source>
        <dbReference type="SAM" id="MobiDB-lite"/>
    </source>
</evidence>
<sequence>MDARVGALLLAQLLVQIEVGRQALQDEELLLPGFQNSSLLTWPCGKRSIQPRIVGGKDAELGRWPWQASLRLWGSHHCGGSLLNRRWVLSAAHCFRKDQNPSKWTVQFGVLTSKPSLWNIWAYFHRYRVRDIIVNPYFKVSSVNDIALLRLATSVTYNKHIQPICVLTSSSEFKNRNDCWVTGWGYISEKKSEVGDRRVGKGNIFLHPLSQPYQLQLLPPWCLPHPHSLQEVQVSVINKSRCMYLFHQPDVRSDGEDDVICAGFEDGKRDACKASTRGQAPDSTTPTWRSPEDRMRRASCLQVLLLLLQGGAAVPPLLSRRRALPSQYRVGLGALHLGPASPRALLAPVRRVLLPPDYSEDGARGDLALLQLRRPVPLSARVQPVCLPEPGTRTPPGTLCWVTGWGSLHPGVPLPEWRPLQGVRVPLLDAHTCDRLYHKGTNVPRGEHIVLPGSLCAGYVEGHKDACQVREAARNL</sequence>
<dbReference type="Proteomes" id="UP000299084">
    <property type="component" value="Unassembled WGS sequence"/>
</dbReference>
<name>A0A5N4BYU6_CAMDR</name>
<dbReference type="PRINTS" id="PR00722">
    <property type="entry name" value="CHYMOTRYPSIN"/>
</dbReference>
<keyword evidence="1" id="KW-1015">Disulfide bond</keyword>
<dbReference type="STRING" id="9838.ENSCDRP00005025370"/>
<proteinExistence type="predicted"/>
<feature type="compositionally biased region" description="Polar residues" evidence="2">
    <location>
        <begin position="276"/>
        <end position="288"/>
    </location>
</feature>
<dbReference type="InterPro" id="IPR043504">
    <property type="entry name" value="Peptidase_S1_PA_chymotrypsin"/>
</dbReference>
<dbReference type="AlphaFoldDB" id="A0A5N4BYU6"/>
<dbReference type="PROSITE" id="PS50240">
    <property type="entry name" value="TRYPSIN_DOM"/>
    <property type="match status" value="2"/>
</dbReference>
<evidence type="ECO:0000259" key="3">
    <source>
        <dbReference type="PROSITE" id="PS50240"/>
    </source>
</evidence>